<dbReference type="AlphaFoldDB" id="K9VD20"/>
<name>K9VD20_9CYAN</name>
<dbReference type="HOGENOM" id="CLU_2024397_0_0_3"/>
<evidence type="ECO:0000313" key="1">
    <source>
        <dbReference type="EMBL" id="AFZ05404.1"/>
    </source>
</evidence>
<dbReference type="KEGG" id="oni:Osc7112_0821"/>
<sequence>MKFRVENFNGRTIAIFERELPPRSYLLAAFLEEARSTKGQIYLEIIEKIECSKNIRDVKVTELTGNCIDAELYTDRIVITELWPTGGEDAEPESTEILLTEAKRLLLEWQSILNLWCEQQAQ</sequence>
<evidence type="ECO:0000313" key="2">
    <source>
        <dbReference type="Proteomes" id="UP000010478"/>
    </source>
</evidence>
<gene>
    <name evidence="1" type="ORF">Osc7112_0821</name>
</gene>
<organism evidence="1 2">
    <name type="scientific">Phormidium nigroviride PCC 7112</name>
    <dbReference type="NCBI Taxonomy" id="179408"/>
    <lineage>
        <taxon>Bacteria</taxon>
        <taxon>Bacillati</taxon>
        <taxon>Cyanobacteriota</taxon>
        <taxon>Cyanophyceae</taxon>
        <taxon>Oscillatoriophycideae</taxon>
        <taxon>Oscillatoriales</taxon>
        <taxon>Oscillatoriaceae</taxon>
        <taxon>Phormidium</taxon>
    </lineage>
</organism>
<dbReference type="EMBL" id="CP003614">
    <property type="protein sequence ID" value="AFZ05404.1"/>
    <property type="molecule type" value="Genomic_DNA"/>
</dbReference>
<protein>
    <submittedName>
        <fullName evidence="1">Uncharacterized protein</fullName>
    </submittedName>
</protein>
<proteinExistence type="predicted"/>
<keyword evidence="2" id="KW-1185">Reference proteome</keyword>
<accession>K9VD20</accession>
<dbReference type="Proteomes" id="UP000010478">
    <property type="component" value="Chromosome"/>
</dbReference>
<dbReference type="RefSeq" id="WP_015174733.1">
    <property type="nucleotide sequence ID" value="NC_019729.1"/>
</dbReference>
<reference evidence="1 2" key="1">
    <citation type="submission" date="2012-05" db="EMBL/GenBank/DDBJ databases">
        <title>Finished chromosome of genome of Oscillatoria sp. PCC 7112.</title>
        <authorList>
            <consortium name="US DOE Joint Genome Institute"/>
            <person name="Gugger M."/>
            <person name="Coursin T."/>
            <person name="Rippka R."/>
            <person name="Tandeau De Marsac N."/>
            <person name="Huntemann M."/>
            <person name="Wei C.-L."/>
            <person name="Han J."/>
            <person name="Detter J.C."/>
            <person name="Han C."/>
            <person name="Tapia R."/>
            <person name="Davenport K."/>
            <person name="Daligault H."/>
            <person name="Erkkila T."/>
            <person name="Gu W."/>
            <person name="Munk A.C.C."/>
            <person name="Teshima H."/>
            <person name="Xu Y."/>
            <person name="Chain P."/>
            <person name="Chen A."/>
            <person name="Krypides N."/>
            <person name="Mavromatis K."/>
            <person name="Markowitz V."/>
            <person name="Szeto E."/>
            <person name="Ivanova N."/>
            <person name="Mikhailova N."/>
            <person name="Ovchinnikova G."/>
            <person name="Pagani I."/>
            <person name="Pati A."/>
            <person name="Goodwin L."/>
            <person name="Peters L."/>
            <person name="Pitluck S."/>
            <person name="Woyke T."/>
            <person name="Kerfeld C."/>
        </authorList>
    </citation>
    <scope>NUCLEOTIDE SEQUENCE [LARGE SCALE GENOMIC DNA]</scope>
    <source>
        <strain evidence="1 2">PCC 7112</strain>
    </source>
</reference>